<dbReference type="InterPro" id="IPR036366">
    <property type="entry name" value="PGBDSf"/>
</dbReference>
<dbReference type="Proteomes" id="UP001320148">
    <property type="component" value="Chromosome"/>
</dbReference>
<keyword evidence="1" id="KW-0812">Transmembrane</keyword>
<keyword evidence="1" id="KW-0472">Membrane</keyword>
<sequence length="557" mass="60511">MGHLTYALESGEGFVEITGEVGTGKTTLLRTFLEGLDDSVAVACIFNPTLNAVELLQSINRDFGTTASSTSRSDLTASLQRFLIENREAGKKALLVIDEAQNLSIEVMEELRLLSNLETTRTKLLQTVLCGQPELGAMLERYELRQLAQRISLSCRLRSLSRVETHRYIAHRVVRASLGDGSELFTKGARELVYRYSAGTPRVINICCDRALLCAYVGDRKRVDRRSVKEAVAELSDRPYLMRLPLGRPMLIWGGGLLAVAMLAMVGLMGTHRFLPPVSTSPVATRIETPAMPVFPPDPVPSAQEEIPPEPLPMVKVEGDSVDLVAAVPAPPSAYKLSDLFDESSINGSVVWGMKRIMKSWGHELEASKLPSISDPYLLFLAAAAPFGMEVMPVDENHALALSFNLPALVLFSTGGEQPLALVYEGEGGQGMLRFHSSKGVVEVSEDDVKLWAGRTIISCANPLGFSNMVTEYSPEQEVIALESALTRVGLSLERVDGVYDEETKAAVQSLQASYGIATDGRVGALTRVALSSALKNGLPEPDKELAAHDQREGEMP</sequence>
<protein>
    <submittedName>
        <fullName evidence="3">ATPase AAA</fullName>
    </submittedName>
</protein>
<reference evidence="3 4" key="1">
    <citation type="submission" date="2021-02" db="EMBL/GenBank/DDBJ databases">
        <title>Complete genome of Desulfoluna sp. strain ASN36.</title>
        <authorList>
            <person name="Takahashi A."/>
            <person name="Kojima H."/>
            <person name="Fukui M."/>
        </authorList>
    </citation>
    <scope>NUCLEOTIDE SEQUENCE [LARGE SCALE GENOMIC DNA]</scope>
    <source>
        <strain evidence="3 4">ASN36</strain>
    </source>
</reference>
<dbReference type="Gene3D" id="3.40.50.300">
    <property type="entry name" value="P-loop containing nucleotide triphosphate hydrolases"/>
    <property type="match status" value="1"/>
</dbReference>
<evidence type="ECO:0000313" key="3">
    <source>
        <dbReference type="EMBL" id="BCS94743.1"/>
    </source>
</evidence>
<accession>A0ABN6EYK2</accession>
<dbReference type="PANTHER" id="PTHR35894:SF1">
    <property type="entry name" value="PHOSPHORIBULOKINASE _ URIDINE KINASE FAMILY"/>
    <property type="match status" value="1"/>
</dbReference>
<dbReference type="InterPro" id="IPR049945">
    <property type="entry name" value="AAA_22"/>
</dbReference>
<dbReference type="Gene3D" id="1.10.101.10">
    <property type="entry name" value="PGBD-like superfamily/PGBD"/>
    <property type="match status" value="1"/>
</dbReference>
<feature type="domain" description="AAA+ ATPase" evidence="2">
    <location>
        <begin position="11"/>
        <end position="180"/>
    </location>
</feature>
<dbReference type="InterPro" id="IPR036365">
    <property type="entry name" value="PGBD-like_sf"/>
</dbReference>
<dbReference type="Pfam" id="PF01471">
    <property type="entry name" value="PG_binding_1"/>
    <property type="match status" value="1"/>
</dbReference>
<dbReference type="SUPFAM" id="SSF52540">
    <property type="entry name" value="P-loop containing nucleoside triphosphate hydrolases"/>
    <property type="match status" value="1"/>
</dbReference>
<dbReference type="SUPFAM" id="SSF47090">
    <property type="entry name" value="PGBD-like"/>
    <property type="match status" value="1"/>
</dbReference>
<name>A0ABN6EYK2_9BACT</name>
<dbReference type="InterPro" id="IPR052026">
    <property type="entry name" value="ExeA_AAA_ATPase_DNA-bind"/>
</dbReference>
<organism evidence="3 4">
    <name type="scientific">Desulfoluna limicola</name>
    <dbReference type="NCBI Taxonomy" id="2810562"/>
    <lineage>
        <taxon>Bacteria</taxon>
        <taxon>Pseudomonadati</taxon>
        <taxon>Thermodesulfobacteriota</taxon>
        <taxon>Desulfobacteria</taxon>
        <taxon>Desulfobacterales</taxon>
        <taxon>Desulfolunaceae</taxon>
        <taxon>Desulfoluna</taxon>
    </lineage>
</organism>
<evidence type="ECO:0000313" key="4">
    <source>
        <dbReference type="Proteomes" id="UP001320148"/>
    </source>
</evidence>
<feature type="transmembrane region" description="Helical" evidence="1">
    <location>
        <begin position="250"/>
        <end position="270"/>
    </location>
</feature>
<evidence type="ECO:0000256" key="1">
    <source>
        <dbReference type="SAM" id="Phobius"/>
    </source>
</evidence>
<dbReference type="SMART" id="SM00382">
    <property type="entry name" value="AAA"/>
    <property type="match status" value="1"/>
</dbReference>
<dbReference type="PANTHER" id="PTHR35894">
    <property type="entry name" value="GENERAL SECRETION PATHWAY PROTEIN A-RELATED"/>
    <property type="match status" value="1"/>
</dbReference>
<dbReference type="InterPro" id="IPR003593">
    <property type="entry name" value="AAA+_ATPase"/>
</dbReference>
<keyword evidence="1" id="KW-1133">Transmembrane helix</keyword>
<dbReference type="EMBL" id="AP024488">
    <property type="protein sequence ID" value="BCS94743.1"/>
    <property type="molecule type" value="Genomic_DNA"/>
</dbReference>
<evidence type="ECO:0000259" key="2">
    <source>
        <dbReference type="SMART" id="SM00382"/>
    </source>
</evidence>
<proteinExistence type="predicted"/>
<dbReference type="Pfam" id="PF13401">
    <property type="entry name" value="AAA_22"/>
    <property type="match status" value="1"/>
</dbReference>
<keyword evidence="4" id="KW-1185">Reference proteome</keyword>
<gene>
    <name evidence="3" type="primary">exeA</name>
    <name evidence="3" type="ORF">DSLASN_03750</name>
</gene>
<dbReference type="InterPro" id="IPR002477">
    <property type="entry name" value="Peptidoglycan-bd-like"/>
</dbReference>
<dbReference type="InterPro" id="IPR027417">
    <property type="entry name" value="P-loop_NTPase"/>
</dbReference>